<accession>A0A9D2BJ76</accession>
<comment type="caution">
    <text evidence="2">The sequence shown here is derived from an EMBL/GenBank/DDBJ whole genome shotgun (WGS) entry which is preliminary data.</text>
</comment>
<reference evidence="2" key="2">
    <citation type="submission" date="2021-04" db="EMBL/GenBank/DDBJ databases">
        <authorList>
            <person name="Gilroy R."/>
        </authorList>
    </citation>
    <scope>NUCLEOTIDE SEQUENCE</scope>
    <source>
        <strain evidence="2">CHK183-1962</strain>
    </source>
</reference>
<dbReference type="AlphaFoldDB" id="A0A9D2BJ76"/>
<feature type="signal peptide" evidence="1">
    <location>
        <begin position="1"/>
        <end position="18"/>
    </location>
</feature>
<dbReference type="Proteomes" id="UP000886890">
    <property type="component" value="Unassembled WGS sequence"/>
</dbReference>
<feature type="chain" id="PRO_5039545307" evidence="1">
    <location>
        <begin position="19"/>
        <end position="136"/>
    </location>
</feature>
<dbReference type="EMBL" id="DXEK01000180">
    <property type="protein sequence ID" value="HIX78088.1"/>
    <property type="molecule type" value="Genomic_DNA"/>
</dbReference>
<evidence type="ECO:0000313" key="3">
    <source>
        <dbReference type="Proteomes" id="UP000886890"/>
    </source>
</evidence>
<organism evidence="2 3">
    <name type="scientific">Candidatus Fusicatenibacter merdavium</name>
    <dbReference type="NCBI Taxonomy" id="2838600"/>
    <lineage>
        <taxon>Bacteria</taxon>
        <taxon>Bacillati</taxon>
        <taxon>Bacillota</taxon>
        <taxon>Clostridia</taxon>
        <taxon>Lachnospirales</taxon>
        <taxon>Lachnospiraceae</taxon>
        <taxon>Fusicatenibacter</taxon>
    </lineage>
</organism>
<protein>
    <submittedName>
        <fullName evidence="2">Uncharacterized protein</fullName>
    </submittedName>
</protein>
<sequence length="136" mass="14977">MKKWIVALVCAIAAGAAAGGIATWAVKEEKTEALERSGCNLVIGNDSEATIYAINVSYQKDRELQEAGISQYMNRGTEAFFSVDPPEDEDCVVTIQLGSHQVVTARLGEEFEQDEMNIYWLTGGGDAEYTLEYRED</sequence>
<reference evidence="2" key="1">
    <citation type="journal article" date="2021" name="PeerJ">
        <title>Extensive microbial diversity within the chicken gut microbiome revealed by metagenomics and culture.</title>
        <authorList>
            <person name="Gilroy R."/>
            <person name="Ravi A."/>
            <person name="Getino M."/>
            <person name="Pursley I."/>
            <person name="Horton D.L."/>
            <person name="Alikhan N.F."/>
            <person name="Baker D."/>
            <person name="Gharbi K."/>
            <person name="Hall N."/>
            <person name="Watson M."/>
            <person name="Adriaenssens E.M."/>
            <person name="Foster-Nyarko E."/>
            <person name="Jarju S."/>
            <person name="Secka A."/>
            <person name="Antonio M."/>
            <person name="Oren A."/>
            <person name="Chaudhuri R.R."/>
            <person name="La Ragione R."/>
            <person name="Hildebrand F."/>
            <person name="Pallen M.J."/>
        </authorList>
    </citation>
    <scope>NUCLEOTIDE SEQUENCE</scope>
    <source>
        <strain evidence="2">CHK183-1962</strain>
    </source>
</reference>
<proteinExistence type="predicted"/>
<evidence type="ECO:0000313" key="2">
    <source>
        <dbReference type="EMBL" id="HIX78088.1"/>
    </source>
</evidence>
<name>A0A9D2BJ76_9FIRM</name>
<gene>
    <name evidence="2" type="ORF">H9734_10920</name>
</gene>
<keyword evidence="1" id="KW-0732">Signal</keyword>
<evidence type="ECO:0000256" key="1">
    <source>
        <dbReference type="SAM" id="SignalP"/>
    </source>
</evidence>